<name>A0A834SZX5_9FABA</name>
<keyword evidence="1" id="KW-0732">Signal</keyword>
<feature type="signal peptide" evidence="1">
    <location>
        <begin position="1"/>
        <end position="24"/>
    </location>
</feature>
<dbReference type="AlphaFoldDB" id="A0A834SZX5"/>
<evidence type="ECO:0000313" key="3">
    <source>
        <dbReference type="Proteomes" id="UP000634136"/>
    </source>
</evidence>
<proteinExistence type="predicted"/>
<feature type="chain" id="PRO_5032940525" evidence="1">
    <location>
        <begin position="25"/>
        <end position="148"/>
    </location>
</feature>
<protein>
    <submittedName>
        <fullName evidence="2">Putative glycine-rich cell wall structural protein 1</fullName>
    </submittedName>
</protein>
<reference evidence="2" key="1">
    <citation type="submission" date="2020-09" db="EMBL/GenBank/DDBJ databases">
        <title>Genome-Enabled Discovery of Anthraquinone Biosynthesis in Senna tora.</title>
        <authorList>
            <person name="Kang S.-H."/>
            <person name="Pandey R.P."/>
            <person name="Lee C.-M."/>
            <person name="Sim J.-S."/>
            <person name="Jeong J.-T."/>
            <person name="Choi B.-S."/>
            <person name="Jung M."/>
            <person name="Ginzburg D."/>
            <person name="Zhao K."/>
            <person name="Won S.Y."/>
            <person name="Oh T.-J."/>
            <person name="Yu Y."/>
            <person name="Kim N.-H."/>
            <person name="Lee O.R."/>
            <person name="Lee T.-H."/>
            <person name="Bashyal P."/>
            <person name="Kim T.-S."/>
            <person name="Lee W.-H."/>
            <person name="Kawkins C."/>
            <person name="Kim C.-K."/>
            <person name="Kim J.S."/>
            <person name="Ahn B.O."/>
            <person name="Rhee S.Y."/>
            <person name="Sohng J.K."/>
        </authorList>
    </citation>
    <scope>NUCLEOTIDE SEQUENCE</scope>
    <source>
        <tissue evidence="2">Leaf</tissue>
    </source>
</reference>
<evidence type="ECO:0000313" key="2">
    <source>
        <dbReference type="EMBL" id="KAF7811876.1"/>
    </source>
</evidence>
<evidence type="ECO:0000256" key="1">
    <source>
        <dbReference type="SAM" id="SignalP"/>
    </source>
</evidence>
<gene>
    <name evidence="2" type="ORF">G2W53_032852</name>
</gene>
<comment type="caution">
    <text evidence="2">The sequence shown here is derived from an EMBL/GenBank/DDBJ whole genome shotgun (WGS) entry which is preliminary data.</text>
</comment>
<keyword evidence="3" id="KW-1185">Reference proteome</keyword>
<dbReference type="EMBL" id="JAAIUW010000010">
    <property type="protein sequence ID" value="KAF7811876.1"/>
    <property type="molecule type" value="Genomic_DNA"/>
</dbReference>
<sequence length="148" mass="14910">MLSINLLIILFTVTFFLITPPTLAAYSGRKLGSFQMSSSGAPQSSGNPAGATGSAHGPNWDYSWGWGSGPGSGWGYGFGSGRTPSGGKGRGSGFGYGFSYGGGSDSGTGYSYGSGDGYGLSGSTPSSTSRGRNSHGRTPIDAISYIFA</sequence>
<accession>A0A834SZX5</accession>
<organism evidence="2 3">
    <name type="scientific">Senna tora</name>
    <dbReference type="NCBI Taxonomy" id="362788"/>
    <lineage>
        <taxon>Eukaryota</taxon>
        <taxon>Viridiplantae</taxon>
        <taxon>Streptophyta</taxon>
        <taxon>Embryophyta</taxon>
        <taxon>Tracheophyta</taxon>
        <taxon>Spermatophyta</taxon>
        <taxon>Magnoliopsida</taxon>
        <taxon>eudicotyledons</taxon>
        <taxon>Gunneridae</taxon>
        <taxon>Pentapetalae</taxon>
        <taxon>rosids</taxon>
        <taxon>fabids</taxon>
        <taxon>Fabales</taxon>
        <taxon>Fabaceae</taxon>
        <taxon>Caesalpinioideae</taxon>
        <taxon>Cassia clade</taxon>
        <taxon>Senna</taxon>
    </lineage>
</organism>
<dbReference type="Proteomes" id="UP000634136">
    <property type="component" value="Unassembled WGS sequence"/>
</dbReference>